<name>A0AAP5N1A6_9BACL</name>
<accession>A0AAP5N1A6</accession>
<dbReference type="InterPro" id="IPR007822">
    <property type="entry name" value="LANC-like"/>
</dbReference>
<evidence type="ECO:0000313" key="1">
    <source>
        <dbReference type="EMBL" id="MDT2250005.1"/>
    </source>
</evidence>
<protein>
    <submittedName>
        <fullName evidence="1">Lanthionine synthetase LanC family protein</fullName>
    </submittedName>
</protein>
<proteinExistence type="predicted"/>
<dbReference type="EMBL" id="JARQGV010000004">
    <property type="protein sequence ID" value="MDT2250005.1"/>
    <property type="molecule type" value="Genomic_DNA"/>
</dbReference>
<comment type="caution">
    <text evidence="1">The sequence shown here is derived from an EMBL/GenBank/DDBJ whole genome shotgun (WGS) entry which is preliminary data.</text>
</comment>
<dbReference type="AlphaFoldDB" id="A0AAP5N1A6"/>
<dbReference type="Gene3D" id="1.50.10.20">
    <property type="match status" value="1"/>
</dbReference>
<sequence length="111" mass="12414">MALAHRPEEDWNLHAPTLCHGFGGLLQMTQRMYAESGDDQLNVVRERLAWRILESFDRNTPFGFSEVIKTEHETSVLHSPGLLQGAAGTVLALLGLCSTQEPEWDQVLLIT</sequence>
<evidence type="ECO:0000313" key="2">
    <source>
        <dbReference type="Proteomes" id="UP001259239"/>
    </source>
</evidence>
<reference evidence="1" key="1">
    <citation type="journal article" date="2023" name="J. Vet. Diagn. Invest.">
        <title>Oxytetracycline-resistant Paenibacillus larvae identified in commercial beekeeping operations in Saskatchewan using pooled honey sampling.</title>
        <authorList>
            <person name="Obshta O."/>
            <person name="Zabrodski M.W."/>
            <person name="Soomro T."/>
            <person name="Wilson G."/>
            <person name="Masood F."/>
            <person name="Thebeau J."/>
            <person name="Silva M.C.B."/>
            <person name="Biganski S."/>
            <person name="Kozii I.V."/>
            <person name="Koziy R.V."/>
            <person name="Raza M.F."/>
            <person name="Jose M.S."/>
            <person name="Simko E."/>
            <person name="Wood S.C."/>
        </authorList>
    </citation>
    <scope>NUCLEOTIDE SEQUENCE</scope>
    <source>
        <strain evidence="1">PL001</strain>
    </source>
</reference>
<dbReference type="Proteomes" id="UP001259239">
    <property type="component" value="Unassembled WGS sequence"/>
</dbReference>
<organism evidence="1 2">
    <name type="scientific">Paenibacillus larvae</name>
    <dbReference type="NCBI Taxonomy" id="1464"/>
    <lineage>
        <taxon>Bacteria</taxon>
        <taxon>Bacillati</taxon>
        <taxon>Bacillota</taxon>
        <taxon>Bacilli</taxon>
        <taxon>Bacillales</taxon>
        <taxon>Paenibacillaceae</taxon>
        <taxon>Paenibacillus</taxon>
    </lineage>
</organism>
<dbReference type="RefSeq" id="WP_268568131.1">
    <property type="nucleotide sequence ID" value="NZ_CBCRXL010000023.1"/>
</dbReference>
<dbReference type="Pfam" id="PF05147">
    <property type="entry name" value="LANC_like"/>
    <property type="match status" value="1"/>
</dbReference>
<gene>
    <name evidence="1" type="ORF">P7H09_01075</name>
</gene>
<dbReference type="GO" id="GO:0031179">
    <property type="term" value="P:peptide modification"/>
    <property type="evidence" value="ECO:0007669"/>
    <property type="project" value="InterPro"/>
</dbReference>
<dbReference type="SUPFAM" id="SSF158745">
    <property type="entry name" value="LanC-like"/>
    <property type="match status" value="1"/>
</dbReference>
<reference evidence="1" key="2">
    <citation type="submission" date="2023-03" db="EMBL/GenBank/DDBJ databases">
        <authorList>
            <person name="Obshta O."/>
            <person name="Zabrodski M.W."/>
            <person name="Soomro T."/>
            <person name="Wilson G."/>
            <person name="Masood F."/>
            <person name="Thebeau J."/>
            <person name="Bezerra Da Silva M.C."/>
            <person name="Raza F."/>
            <person name="Biganski S."/>
            <person name="Jose M."/>
            <person name="Camilli M."/>
            <person name="Kozii I.V."/>
            <person name="Kozii R.V."/>
            <person name="Simko E."/>
            <person name="Wood S.C."/>
        </authorList>
    </citation>
    <scope>NUCLEOTIDE SEQUENCE</scope>
    <source>
        <strain evidence="1">PL001</strain>
    </source>
</reference>